<protein>
    <submittedName>
        <fullName evidence="1">Uncharacterized protein</fullName>
    </submittedName>
</protein>
<dbReference type="AlphaFoldDB" id="A0A064CD87"/>
<dbReference type="Proteomes" id="UP000022835">
    <property type="component" value="Unassembled WGS sequence"/>
</dbReference>
<gene>
    <name evidence="1" type="ORF">Y900_030600</name>
</gene>
<comment type="caution">
    <text evidence="1">The sequence shown here is derived from an EMBL/GenBank/DDBJ whole genome shotgun (WGS) entry which is preliminary data.</text>
</comment>
<keyword evidence="2" id="KW-1185">Reference proteome</keyword>
<reference evidence="1" key="1">
    <citation type="submission" date="2014-05" db="EMBL/GenBank/DDBJ databases">
        <title>Genome sequence of Mycobacterium aromaticivorans strain JS19b1T (= DSM 45407T).</title>
        <authorList>
            <person name="Kwak Y."/>
            <person name="Park G.-S."/>
            <person name="Li Q.X."/>
            <person name="Lee S.-E."/>
            <person name="Shin J.-H."/>
        </authorList>
    </citation>
    <scope>NUCLEOTIDE SEQUENCE [LARGE SCALE GENOMIC DNA]</scope>
    <source>
        <strain evidence="1">JS19b1</strain>
    </source>
</reference>
<organism evidence="1 2">
    <name type="scientific">Mycolicibacterium aromaticivorans JS19b1 = JCM 16368</name>
    <dbReference type="NCBI Taxonomy" id="1440774"/>
    <lineage>
        <taxon>Bacteria</taxon>
        <taxon>Bacillati</taxon>
        <taxon>Actinomycetota</taxon>
        <taxon>Actinomycetes</taxon>
        <taxon>Mycobacteriales</taxon>
        <taxon>Mycobacteriaceae</taxon>
        <taxon>Mycolicibacterium</taxon>
    </lineage>
</organism>
<dbReference type="RefSeq" id="WP_036349821.1">
    <property type="nucleotide sequence ID" value="NZ_JALN02000005.1"/>
</dbReference>
<name>A0A064CD87_9MYCO</name>
<proteinExistence type="predicted"/>
<sequence length="109" mass="12649">MITLLEQGHTAFVTDRHGYSDVGIFDLNKVKYLRTYWGDFWDDRLISLPTFDFDVSRHDPAVGSDAQSRRRDVGTFVESVHLAASRLIAVTPRRRHRRESHERPALARI</sequence>
<dbReference type="EMBL" id="JALN02000005">
    <property type="protein sequence ID" value="KDE96688.1"/>
    <property type="molecule type" value="Genomic_DNA"/>
</dbReference>
<evidence type="ECO:0000313" key="1">
    <source>
        <dbReference type="EMBL" id="KDE96688.1"/>
    </source>
</evidence>
<evidence type="ECO:0000313" key="2">
    <source>
        <dbReference type="Proteomes" id="UP000022835"/>
    </source>
</evidence>
<accession>A0A064CD87</accession>